<dbReference type="CDD" id="cd00683">
    <property type="entry name" value="Trans_IPPS_HH"/>
    <property type="match status" value="1"/>
</dbReference>
<gene>
    <name evidence="6" type="ORF">SAMN05444505_11617</name>
</gene>
<evidence type="ECO:0000256" key="1">
    <source>
        <dbReference type="ARBA" id="ARBA00004684"/>
    </source>
</evidence>
<dbReference type="Proteomes" id="UP000183853">
    <property type="component" value="Unassembled WGS sequence"/>
</dbReference>
<dbReference type="SUPFAM" id="SSF48576">
    <property type="entry name" value="Terpenoid synthases"/>
    <property type="match status" value="1"/>
</dbReference>
<dbReference type="RefSeq" id="WP_074809344.1">
    <property type="nucleotide sequence ID" value="NZ_FNHM01000016.1"/>
</dbReference>
<dbReference type="EMBL" id="FNHM01000016">
    <property type="protein sequence ID" value="SDO16464.1"/>
    <property type="molecule type" value="Genomic_DNA"/>
</dbReference>
<organism evidence="6 7">
    <name type="scientific">Pseudomonas syringae</name>
    <dbReference type="NCBI Taxonomy" id="317"/>
    <lineage>
        <taxon>Bacteria</taxon>
        <taxon>Pseudomonadati</taxon>
        <taxon>Pseudomonadota</taxon>
        <taxon>Gammaproteobacteria</taxon>
        <taxon>Pseudomonadales</taxon>
        <taxon>Pseudomonadaceae</taxon>
        <taxon>Pseudomonas</taxon>
    </lineage>
</organism>
<dbReference type="Gene3D" id="1.10.600.10">
    <property type="entry name" value="Farnesyl Diphosphate Synthase"/>
    <property type="match status" value="1"/>
</dbReference>
<dbReference type="PANTHER" id="PTHR31480">
    <property type="entry name" value="BIFUNCTIONAL LYCOPENE CYCLASE/PHYTOENE SYNTHASE"/>
    <property type="match status" value="1"/>
</dbReference>
<dbReference type="GO" id="GO:0016117">
    <property type="term" value="P:carotenoid biosynthetic process"/>
    <property type="evidence" value="ECO:0007669"/>
    <property type="project" value="UniProtKB-KW"/>
</dbReference>
<keyword evidence="4" id="KW-0125">Carotenoid biosynthesis</keyword>
<dbReference type="SFLD" id="SFLDG01212">
    <property type="entry name" value="Phytoene_synthase_like"/>
    <property type="match status" value="1"/>
</dbReference>
<dbReference type="GO" id="GO:0004311">
    <property type="term" value="F:geranylgeranyl diphosphate synthase activity"/>
    <property type="evidence" value="ECO:0007669"/>
    <property type="project" value="InterPro"/>
</dbReference>
<dbReference type="InterPro" id="IPR008949">
    <property type="entry name" value="Isoprenoid_synthase_dom_sf"/>
</dbReference>
<evidence type="ECO:0000313" key="6">
    <source>
        <dbReference type="EMBL" id="SDO16464.1"/>
    </source>
</evidence>
<comment type="cofactor">
    <cofactor evidence="5">
        <name>ATP</name>
        <dbReference type="ChEBI" id="CHEBI:30616"/>
    </cofactor>
</comment>
<comment type="similarity">
    <text evidence="2">Belongs to the phytoene/squalene synthase family.</text>
</comment>
<dbReference type="InterPro" id="IPR033904">
    <property type="entry name" value="Trans_IPPS_HH"/>
</dbReference>
<name>A0AB37ZUS7_PSESX</name>
<evidence type="ECO:0000313" key="7">
    <source>
        <dbReference type="Proteomes" id="UP000183853"/>
    </source>
</evidence>
<dbReference type="InterPro" id="IPR002060">
    <property type="entry name" value="Squ/phyt_synthse"/>
</dbReference>
<evidence type="ECO:0000256" key="3">
    <source>
        <dbReference type="ARBA" id="ARBA00022679"/>
    </source>
</evidence>
<dbReference type="PROSITE" id="PS01045">
    <property type="entry name" value="SQUALEN_PHYTOEN_SYN_2"/>
    <property type="match status" value="1"/>
</dbReference>
<protein>
    <submittedName>
        <fullName evidence="6">Phytoene synthase</fullName>
    </submittedName>
</protein>
<evidence type="ECO:0000256" key="2">
    <source>
        <dbReference type="ARBA" id="ARBA00006251"/>
    </source>
</evidence>
<dbReference type="PROSITE" id="PS01044">
    <property type="entry name" value="SQUALEN_PHYTOEN_SYN_1"/>
    <property type="match status" value="1"/>
</dbReference>
<sequence>MTVSAEDDQDLLDHATRSIVTGSKSFAAASRLFDPVTRRSAVMLYAWCRHCDDVIDGQEAGHSATVVGQQEAYRRLESLVAQTRDVYAGRPVKNDAFAAFRDVMISHRIRETYALEHLSGFAMDVQQRQYHHIEDTLDYCYHVAGVVGLMMAQVMGVSDELTLDRACDLGMGFQLTNIARDIIEDAGVGRCYLPRDWLNEFSIPEEHLAQLQYRDALAVLAARLVDMAEPFYASAQAGLSALPWRSAWAVGTASGVYREIGIRVKKRGAHAWDTRVSTSKLDKVGQVLAGLCSAVTSRGRQWPERDAGLWQRPRHVYSMDHRAVRAVVPEASK</sequence>
<dbReference type="Pfam" id="PF00494">
    <property type="entry name" value="SQS_PSY"/>
    <property type="match status" value="1"/>
</dbReference>
<dbReference type="GO" id="GO:0051996">
    <property type="term" value="F:squalene synthase [NAD(P)H] activity"/>
    <property type="evidence" value="ECO:0007669"/>
    <property type="project" value="InterPro"/>
</dbReference>
<dbReference type="FunFam" id="1.10.600.10:FF:000020">
    <property type="entry name" value="Phytoene synthase"/>
    <property type="match status" value="1"/>
</dbReference>
<dbReference type="AlphaFoldDB" id="A0AB37ZUS7"/>
<keyword evidence="3" id="KW-0808">Transferase</keyword>
<reference evidence="6 7" key="1">
    <citation type="submission" date="2016-10" db="EMBL/GenBank/DDBJ databases">
        <authorList>
            <person name="Varghese N."/>
            <person name="Submissions S."/>
        </authorList>
    </citation>
    <scope>NUCLEOTIDE SEQUENCE [LARGE SCALE GENOMIC DNA]</scope>
    <source>
        <strain evidence="6 7">BS2122</strain>
    </source>
</reference>
<evidence type="ECO:0000256" key="4">
    <source>
        <dbReference type="ARBA" id="ARBA00022746"/>
    </source>
</evidence>
<dbReference type="SFLD" id="SFLDS00005">
    <property type="entry name" value="Isoprenoid_Synthase_Type_I"/>
    <property type="match status" value="1"/>
</dbReference>
<dbReference type="SFLD" id="SFLDG01018">
    <property type="entry name" value="Squalene/Phytoene_Synthase_Lik"/>
    <property type="match status" value="1"/>
</dbReference>
<dbReference type="InterPro" id="IPR019845">
    <property type="entry name" value="Squalene/phytoene_synthase_CS"/>
</dbReference>
<comment type="caution">
    <text evidence="6">The sequence shown here is derived from an EMBL/GenBank/DDBJ whole genome shotgun (WGS) entry which is preliminary data.</text>
</comment>
<dbReference type="InterPro" id="IPR044843">
    <property type="entry name" value="Trans_IPPS_bact-type"/>
</dbReference>
<proteinExistence type="inferred from homology"/>
<evidence type="ECO:0000256" key="5">
    <source>
        <dbReference type="ARBA" id="ARBA00053028"/>
    </source>
</evidence>
<comment type="pathway">
    <text evidence="1">Carotenoid biosynthesis; phytoene biosynthesis.</text>
</comment>
<accession>A0AB37ZUS7</accession>